<evidence type="ECO:0000259" key="5">
    <source>
        <dbReference type="SMART" id="SM01005"/>
    </source>
</evidence>
<dbReference type="EC" id="5.1.1.1" evidence="4"/>
<feature type="modified residue" description="N6-(pyridoxal phosphate)lysine" evidence="4">
    <location>
        <position position="37"/>
    </location>
</feature>
<keyword evidence="3 4" id="KW-0413">Isomerase</keyword>
<keyword evidence="2 4" id="KW-0663">Pyridoxal phosphate</keyword>
<dbReference type="EMBL" id="JACOPK010000010">
    <property type="protein sequence ID" value="MBC5696390.1"/>
    <property type="molecule type" value="Genomic_DNA"/>
</dbReference>
<dbReference type="Proteomes" id="UP000641741">
    <property type="component" value="Unassembled WGS sequence"/>
</dbReference>
<comment type="pathway">
    <text evidence="4">Amino-acid biosynthesis; D-alanine biosynthesis; D-alanine from L-alanine: step 1/1.</text>
</comment>
<dbReference type="PANTHER" id="PTHR30511:SF0">
    <property type="entry name" value="ALANINE RACEMASE, CATABOLIC-RELATED"/>
    <property type="match status" value="1"/>
</dbReference>
<keyword evidence="7" id="KW-1185">Reference proteome</keyword>
<evidence type="ECO:0000256" key="4">
    <source>
        <dbReference type="HAMAP-Rule" id="MF_01201"/>
    </source>
</evidence>
<dbReference type="InterPro" id="IPR009006">
    <property type="entry name" value="Ala_racemase/Decarboxylase_C"/>
</dbReference>
<dbReference type="CDD" id="cd00430">
    <property type="entry name" value="PLPDE_III_AR"/>
    <property type="match status" value="1"/>
</dbReference>
<reference evidence="6 7" key="1">
    <citation type="submission" date="2020-08" db="EMBL/GenBank/DDBJ databases">
        <title>Genome public.</title>
        <authorList>
            <person name="Liu C."/>
            <person name="Sun Q."/>
        </authorList>
    </citation>
    <scope>NUCLEOTIDE SEQUENCE [LARGE SCALE GENOMIC DNA]</scope>
    <source>
        <strain evidence="6 7">M2</strain>
    </source>
</reference>
<dbReference type="GO" id="GO:0008784">
    <property type="term" value="F:alanine racemase activity"/>
    <property type="evidence" value="ECO:0007669"/>
    <property type="project" value="UniProtKB-EC"/>
</dbReference>
<feature type="active site" description="Proton acceptor; specific for D-alanine" evidence="4">
    <location>
        <position position="37"/>
    </location>
</feature>
<gene>
    <name evidence="6" type="primary">alr</name>
    <name evidence="6" type="ORF">H8S02_10605</name>
</gene>
<dbReference type="SMART" id="SM01005">
    <property type="entry name" value="Ala_racemase_C"/>
    <property type="match status" value="1"/>
</dbReference>
<feature type="binding site" evidence="4">
    <location>
        <position position="316"/>
    </location>
    <ligand>
        <name>substrate</name>
    </ligand>
</feature>
<dbReference type="InterPro" id="IPR000821">
    <property type="entry name" value="Ala_racemase"/>
</dbReference>
<protein>
    <recommendedName>
        <fullName evidence="4">Alanine racemase</fullName>
        <ecNumber evidence="4">5.1.1.1</ecNumber>
    </recommendedName>
</protein>
<evidence type="ECO:0000313" key="7">
    <source>
        <dbReference type="Proteomes" id="UP000641741"/>
    </source>
</evidence>
<feature type="domain" description="Alanine racemase C-terminal" evidence="5">
    <location>
        <begin position="247"/>
        <end position="372"/>
    </location>
</feature>
<dbReference type="SUPFAM" id="SSF50621">
    <property type="entry name" value="Alanine racemase C-terminal domain-like"/>
    <property type="match status" value="1"/>
</dbReference>
<dbReference type="Pfam" id="PF01168">
    <property type="entry name" value="Ala_racemase_N"/>
    <property type="match status" value="1"/>
</dbReference>
<evidence type="ECO:0000256" key="1">
    <source>
        <dbReference type="ARBA" id="ARBA00001933"/>
    </source>
</evidence>
<comment type="function">
    <text evidence="4">Catalyzes the interconversion of L-alanine and D-alanine. May also act on other amino acids.</text>
</comment>
<comment type="caution">
    <text evidence="6">The sequence shown here is derived from an EMBL/GenBank/DDBJ whole genome shotgun (WGS) entry which is preliminary data.</text>
</comment>
<dbReference type="PANTHER" id="PTHR30511">
    <property type="entry name" value="ALANINE RACEMASE"/>
    <property type="match status" value="1"/>
</dbReference>
<comment type="similarity">
    <text evidence="4">Belongs to the alanine racemase family.</text>
</comment>
<comment type="cofactor">
    <cofactor evidence="1 4">
        <name>pyridoxal 5'-phosphate</name>
        <dbReference type="ChEBI" id="CHEBI:597326"/>
    </cofactor>
</comment>
<dbReference type="InterPro" id="IPR011079">
    <property type="entry name" value="Ala_racemase_C"/>
</dbReference>
<accession>A0ABR7GQ00</accession>
<dbReference type="HAMAP" id="MF_01201">
    <property type="entry name" value="Ala_racemase"/>
    <property type="match status" value="1"/>
</dbReference>
<evidence type="ECO:0000256" key="3">
    <source>
        <dbReference type="ARBA" id="ARBA00023235"/>
    </source>
</evidence>
<name>A0ABR7GQ00_9FIRM</name>
<dbReference type="SUPFAM" id="SSF51419">
    <property type="entry name" value="PLP-binding barrel"/>
    <property type="match status" value="1"/>
</dbReference>
<dbReference type="PRINTS" id="PR00992">
    <property type="entry name" value="ALARACEMASE"/>
</dbReference>
<evidence type="ECO:0000313" key="6">
    <source>
        <dbReference type="EMBL" id="MBC5696390.1"/>
    </source>
</evidence>
<dbReference type="NCBIfam" id="TIGR00492">
    <property type="entry name" value="alr"/>
    <property type="match status" value="1"/>
</dbReference>
<organism evidence="6 7">
    <name type="scientific">Agathobaculum hominis</name>
    <dbReference type="NCBI Taxonomy" id="2763014"/>
    <lineage>
        <taxon>Bacteria</taxon>
        <taxon>Bacillati</taxon>
        <taxon>Bacillota</taxon>
        <taxon>Clostridia</taxon>
        <taxon>Eubacteriales</taxon>
        <taxon>Butyricicoccaceae</taxon>
        <taxon>Agathobaculum</taxon>
    </lineage>
</organism>
<dbReference type="Gene3D" id="2.40.37.10">
    <property type="entry name" value="Lyase, Ornithine Decarboxylase, Chain A, domain 1"/>
    <property type="match status" value="1"/>
</dbReference>
<evidence type="ECO:0000256" key="2">
    <source>
        <dbReference type="ARBA" id="ARBA00022898"/>
    </source>
</evidence>
<feature type="active site" description="Proton acceptor; specific for L-alanine" evidence="4">
    <location>
        <position position="268"/>
    </location>
</feature>
<feature type="binding site" evidence="4">
    <location>
        <position position="135"/>
    </location>
    <ligand>
        <name>substrate</name>
    </ligand>
</feature>
<comment type="catalytic activity">
    <reaction evidence="4">
        <text>L-alanine = D-alanine</text>
        <dbReference type="Rhea" id="RHEA:20249"/>
        <dbReference type="ChEBI" id="CHEBI:57416"/>
        <dbReference type="ChEBI" id="CHEBI:57972"/>
        <dbReference type="EC" id="5.1.1.1"/>
    </reaction>
</comment>
<dbReference type="InterPro" id="IPR001608">
    <property type="entry name" value="Ala_racemase_N"/>
</dbReference>
<dbReference type="Gene3D" id="3.20.20.10">
    <property type="entry name" value="Alanine racemase"/>
    <property type="match status" value="1"/>
</dbReference>
<dbReference type="RefSeq" id="WP_186970497.1">
    <property type="nucleotide sequence ID" value="NZ_JACOPK010000010.1"/>
</dbReference>
<sequence length="373" mass="40723">MQPNKHRTWAEIDLGAIEHNYRVICEAAKAPVLCVVKADCYGHGAVPVANRLQSMGAPYFAVATVPEAVELRENGIEKPIIILGYIDAADMDTVAEYGITAPVYDEETAELLSAAAVRTGRDITVHYKLDTGMTRIGFPSWEREETVRRILECAKKPGLRSEGIFTHFAVADVPSGEKYTEMQYDRFRGVCEGLAENGLDLPLRHCANSGAIQSYRKMHCTMTRAGIILYGYRPDASVPPVLDLKPAMTVKARVVQVRDIPAHTTISYGRTFETGEPTHMAVVSVGYADGFLRTGSGKAHVVLDGRLAPVMGRICMDMCMVRIPEGAQVHRGDEVTVFGPGAWTAEDAAEAAGTISYEVLCAVSRRVPRYCIG</sequence>
<dbReference type="InterPro" id="IPR029066">
    <property type="entry name" value="PLP-binding_barrel"/>
</dbReference>
<dbReference type="Pfam" id="PF00842">
    <property type="entry name" value="Ala_racemase_C"/>
    <property type="match status" value="1"/>
</dbReference>
<proteinExistence type="inferred from homology"/>